<feature type="compositionally biased region" description="Acidic residues" evidence="1">
    <location>
        <begin position="493"/>
        <end position="516"/>
    </location>
</feature>
<dbReference type="OrthoDB" id="21470at2759"/>
<keyword evidence="3" id="KW-1185">Reference proteome</keyword>
<dbReference type="EMBL" id="LUGG01000013">
    <property type="protein sequence ID" value="OBZ70574.1"/>
    <property type="molecule type" value="Genomic_DNA"/>
</dbReference>
<proteinExistence type="predicted"/>
<evidence type="ECO:0000313" key="3">
    <source>
        <dbReference type="Proteomes" id="UP000092993"/>
    </source>
</evidence>
<feature type="compositionally biased region" description="Polar residues" evidence="1">
    <location>
        <begin position="535"/>
        <end position="544"/>
    </location>
</feature>
<feature type="region of interest" description="Disordered" evidence="1">
    <location>
        <begin position="361"/>
        <end position="401"/>
    </location>
</feature>
<name>A0A1C7M696_GRIFR</name>
<feature type="compositionally biased region" description="Acidic residues" evidence="1">
    <location>
        <begin position="454"/>
        <end position="470"/>
    </location>
</feature>
<feature type="compositionally biased region" description="Basic and acidic residues" evidence="1">
    <location>
        <begin position="50"/>
        <end position="63"/>
    </location>
</feature>
<reference evidence="2 3" key="1">
    <citation type="submission" date="2016-03" db="EMBL/GenBank/DDBJ databases">
        <title>Whole genome sequencing of Grifola frondosa 9006-11.</title>
        <authorList>
            <person name="Min B."/>
            <person name="Park H."/>
            <person name="Kim J.-G."/>
            <person name="Cho H."/>
            <person name="Oh Y.-L."/>
            <person name="Kong W.-S."/>
            <person name="Choi I.-G."/>
        </authorList>
    </citation>
    <scope>NUCLEOTIDE SEQUENCE [LARGE SCALE GENOMIC DNA]</scope>
    <source>
        <strain evidence="2 3">9006-11</strain>
    </source>
</reference>
<gene>
    <name evidence="2" type="ORF">A0H81_09279</name>
</gene>
<accession>A0A1C7M696</accession>
<feature type="compositionally biased region" description="Polar residues" evidence="1">
    <location>
        <begin position="282"/>
        <end position="294"/>
    </location>
</feature>
<protein>
    <submittedName>
        <fullName evidence="2">Uncharacterized protein</fullName>
    </submittedName>
</protein>
<dbReference type="AlphaFoldDB" id="A0A1C7M696"/>
<evidence type="ECO:0000313" key="2">
    <source>
        <dbReference type="EMBL" id="OBZ70574.1"/>
    </source>
</evidence>
<dbReference type="Proteomes" id="UP000092993">
    <property type="component" value="Unassembled WGS sequence"/>
</dbReference>
<feature type="region of interest" description="Disordered" evidence="1">
    <location>
        <begin position="420"/>
        <end position="544"/>
    </location>
</feature>
<feature type="region of interest" description="Disordered" evidence="1">
    <location>
        <begin position="1"/>
        <end position="81"/>
    </location>
</feature>
<feature type="compositionally biased region" description="Basic and acidic residues" evidence="1">
    <location>
        <begin position="439"/>
        <end position="453"/>
    </location>
</feature>
<sequence length="544" mass="59281">MDDFDFPVQMWPANQPPNTGSTPNRGFSTPKPRGRGRGGYFNSDSGYTTPRRDYDSPRGRGRGDGTPSQISYGRGRGLGSKLRGGAPLSKLLYEDRPLLRPIKFVRSVHTATLFQEEEELLKPIQEAVADDEASHIQQPSRLQEQLQEIDFAEIGKMQAAVDAAAAASKTAVSEEVITVEKLLAGIFVDTTPAPVHARSTSNGIAVKRVESVLGDVGDDDDIIVYVAPHPRKAASIGQGRPEPVMQPLPSMSIGTRMTSTVPPPADAVPAASWLEINREAYRSSSATPSNNVSVTAAHPAEETPPSAPVPLIVTPPTFESVSFSFAQSKKKWQMRRLHPAGTPRALLKRKPRRKSLRAMGALLSEAQLRGEDPRKSERRHDSDVNWGTSDEDAVDELSNGVGGMALDEDVSVDAMRGFVKSMSADGSRHVTMDDIADAEEMRKEDEENKRGSESEEEQEESSESEDEEVEEILREQEQALVAEADDSASLQDGEGDDGGDEDEDEDEDDDDSDEEETPRRSFQARLTRLRASTKGKGQSSRTGG</sequence>
<organism evidence="2 3">
    <name type="scientific">Grifola frondosa</name>
    <name type="common">Maitake</name>
    <name type="synonym">Polyporus frondosus</name>
    <dbReference type="NCBI Taxonomy" id="5627"/>
    <lineage>
        <taxon>Eukaryota</taxon>
        <taxon>Fungi</taxon>
        <taxon>Dikarya</taxon>
        <taxon>Basidiomycota</taxon>
        <taxon>Agaricomycotina</taxon>
        <taxon>Agaricomycetes</taxon>
        <taxon>Polyporales</taxon>
        <taxon>Grifolaceae</taxon>
        <taxon>Grifola</taxon>
    </lineage>
</organism>
<comment type="caution">
    <text evidence="2">The sequence shown here is derived from an EMBL/GenBank/DDBJ whole genome shotgun (WGS) entry which is preliminary data.</text>
</comment>
<evidence type="ECO:0000256" key="1">
    <source>
        <dbReference type="SAM" id="MobiDB-lite"/>
    </source>
</evidence>
<dbReference type="STRING" id="5627.A0A1C7M696"/>
<feature type="compositionally biased region" description="Polar residues" evidence="1">
    <location>
        <begin position="16"/>
        <end position="27"/>
    </location>
</feature>
<feature type="region of interest" description="Disordered" evidence="1">
    <location>
        <begin position="282"/>
        <end position="308"/>
    </location>
</feature>
<feature type="compositionally biased region" description="Basic and acidic residues" evidence="1">
    <location>
        <begin position="368"/>
        <end position="383"/>
    </location>
</feature>